<reference evidence="5" key="1">
    <citation type="submission" date="2018-04" db="EMBL/GenBank/DDBJ databases">
        <title>Transcriptome of Schizaphis graminum biotype I.</title>
        <authorList>
            <person name="Scully E.D."/>
            <person name="Geib S.M."/>
            <person name="Palmer N.A."/>
            <person name="Koch K."/>
            <person name="Bradshaw J."/>
            <person name="Heng-Moss T."/>
            <person name="Sarath G."/>
        </authorList>
    </citation>
    <scope>NUCLEOTIDE SEQUENCE</scope>
</reference>
<name>A0A2S2NK41_SCHGA</name>
<dbReference type="SUPFAM" id="SSF51445">
    <property type="entry name" value="(Trans)glycosidases"/>
    <property type="match status" value="1"/>
</dbReference>
<dbReference type="PANTHER" id="PTHR10353:SF36">
    <property type="entry name" value="LP05116P"/>
    <property type="match status" value="1"/>
</dbReference>
<evidence type="ECO:0000256" key="1">
    <source>
        <dbReference type="ARBA" id="ARBA00010838"/>
    </source>
</evidence>
<evidence type="ECO:0000256" key="4">
    <source>
        <dbReference type="RuleBase" id="RU003690"/>
    </source>
</evidence>
<organism evidence="5">
    <name type="scientific">Schizaphis graminum</name>
    <name type="common">Green bug aphid</name>
    <dbReference type="NCBI Taxonomy" id="13262"/>
    <lineage>
        <taxon>Eukaryota</taxon>
        <taxon>Metazoa</taxon>
        <taxon>Ecdysozoa</taxon>
        <taxon>Arthropoda</taxon>
        <taxon>Hexapoda</taxon>
        <taxon>Insecta</taxon>
        <taxon>Pterygota</taxon>
        <taxon>Neoptera</taxon>
        <taxon>Paraneoptera</taxon>
        <taxon>Hemiptera</taxon>
        <taxon>Sternorrhyncha</taxon>
        <taxon>Aphidomorpha</taxon>
        <taxon>Aphidoidea</taxon>
        <taxon>Aphididae</taxon>
        <taxon>Aphidini</taxon>
        <taxon>Schizaphis</taxon>
    </lineage>
</organism>
<comment type="similarity">
    <text evidence="1 4">Belongs to the glycosyl hydrolase 1 family.</text>
</comment>
<evidence type="ECO:0000313" key="5">
    <source>
        <dbReference type="EMBL" id="MBY17126.1"/>
    </source>
</evidence>
<evidence type="ECO:0000256" key="3">
    <source>
        <dbReference type="ARBA" id="ARBA00023295"/>
    </source>
</evidence>
<accession>A0A2S2NK41</accession>
<dbReference type="InterPro" id="IPR001360">
    <property type="entry name" value="Glyco_hydro_1"/>
</dbReference>
<evidence type="ECO:0000256" key="2">
    <source>
        <dbReference type="ARBA" id="ARBA00022801"/>
    </source>
</evidence>
<dbReference type="GO" id="GO:0008422">
    <property type="term" value="F:beta-glucosidase activity"/>
    <property type="evidence" value="ECO:0007669"/>
    <property type="project" value="TreeGrafter"/>
</dbReference>
<gene>
    <name evidence="5" type="primary">MYRO1_0</name>
    <name evidence="5" type="ORF">g.163144</name>
</gene>
<proteinExistence type="inferred from homology"/>
<dbReference type="PANTHER" id="PTHR10353">
    <property type="entry name" value="GLYCOSYL HYDROLASE"/>
    <property type="match status" value="1"/>
</dbReference>
<dbReference type="AlphaFoldDB" id="A0A2S2NK41"/>
<protein>
    <submittedName>
        <fullName evidence="5">Myrosinase 1</fullName>
    </submittedName>
</protein>
<dbReference type="Pfam" id="PF00232">
    <property type="entry name" value="Glyco_hydro_1"/>
    <property type="match status" value="1"/>
</dbReference>
<sequence>MSTFGLIAHVLSTGKYPEEFLEAVARNNKREKMRLDRVKQFTEDEQELIKGSFDYIVLNYYSSVKVRPMTDEEFAAEPNRKKRDRGYFMDVHSTTQTEVFEGFLNCLKWINEKLNNPKIFIGENGFPEEDGIDESEKKIEYHTVSYI</sequence>
<dbReference type="GO" id="GO:0005975">
    <property type="term" value="P:carbohydrate metabolic process"/>
    <property type="evidence" value="ECO:0007669"/>
    <property type="project" value="InterPro"/>
</dbReference>
<dbReference type="InterPro" id="IPR017853">
    <property type="entry name" value="GH"/>
</dbReference>
<dbReference type="EMBL" id="GGMR01004507">
    <property type="protein sequence ID" value="MBY17126.1"/>
    <property type="molecule type" value="Transcribed_RNA"/>
</dbReference>
<keyword evidence="2" id="KW-0378">Hydrolase</keyword>
<keyword evidence="3" id="KW-0326">Glycosidase</keyword>
<dbReference type="Gene3D" id="3.20.20.80">
    <property type="entry name" value="Glycosidases"/>
    <property type="match status" value="1"/>
</dbReference>